<dbReference type="GO" id="GO:0006631">
    <property type="term" value="P:fatty acid metabolic process"/>
    <property type="evidence" value="ECO:0007669"/>
    <property type="project" value="UniProtKB-KW"/>
</dbReference>
<dbReference type="FunFam" id="3.30.300.30:FF:000008">
    <property type="entry name" value="2,3-dihydroxybenzoate-AMP ligase"/>
    <property type="match status" value="1"/>
</dbReference>
<keyword evidence="4" id="KW-0443">Lipid metabolism</keyword>
<dbReference type="InterPro" id="IPR025110">
    <property type="entry name" value="AMP-bd_C"/>
</dbReference>
<sequence length="545" mass="61130">MFGQMQDSPLLVSQLIDHAAKVHGHQQIVTKTVEGHWHEYTFKDAQKRSKQLAQALLKLGIKDGDVIGTLAWNTHRHYECWYGISGMGAILHTINPRLFPEQLIYIINHAEDQYLFLDTTFVPLVEALLEHIGKVKGFVIMTDEAHMPETKLPNVHCYESLINAEDGDYVWPELDERQATSICYTSGTTGNPKGVVYSHRSSLLHSWGIAGKEIAELDNNTRVLPIVPMFHANAWGLVYATAMMGAKVVLPGPHLDGASVCDMINRYDVNISAAVPTVWTMLMKHLEESGDKLPSLDSVLIGGSAVPRSMIQKFHQDYDVDVWQAWGMTEMSPLGSLNKPRPEDLKLSYEEQLDIKVKQGRPCFGVEMKIVDDQNNELPHDGKAFGRLLVRGPWIIKRYFKAQEDATDAEGWFDTGDVATIDASSNMQITDRSKDVIKSGGEWISSIDLENAAMGHDAVLEAAVIGLSHPKWEERPFMAVVAKDPSNPPNPDDIRTYLESKVAKWWLPNAIEFVEEIPHTATGKINKVALREQFKDYELPDSVQR</sequence>
<dbReference type="RefSeq" id="WP_007017395.1">
    <property type="nucleotide sequence ID" value="NZ_CH724113.1"/>
</dbReference>
<keyword evidence="8" id="KW-1185">Reference proteome</keyword>
<proteinExistence type="inferred from homology"/>
<dbReference type="InterPro" id="IPR000873">
    <property type="entry name" value="AMP-dep_synth/lig_dom"/>
</dbReference>
<dbReference type="Pfam" id="PF13193">
    <property type="entry name" value="AMP-binding_C"/>
    <property type="match status" value="1"/>
</dbReference>
<dbReference type="PROSITE" id="PS00455">
    <property type="entry name" value="AMP_BINDING"/>
    <property type="match status" value="1"/>
</dbReference>
<dbReference type="Pfam" id="PF00501">
    <property type="entry name" value="AMP-binding"/>
    <property type="match status" value="1"/>
</dbReference>
<evidence type="ECO:0000313" key="7">
    <source>
        <dbReference type="EMBL" id="EAT13977.1"/>
    </source>
</evidence>
<evidence type="ECO:0000313" key="8">
    <source>
        <dbReference type="Proteomes" id="UP000004263"/>
    </source>
</evidence>
<evidence type="ECO:0000259" key="5">
    <source>
        <dbReference type="Pfam" id="PF00501"/>
    </source>
</evidence>
<dbReference type="CDD" id="cd12119">
    <property type="entry name" value="ttLC_FACS_AlkK_like"/>
    <property type="match status" value="1"/>
</dbReference>
<dbReference type="NCBIfam" id="NF004674">
    <property type="entry name" value="PRK06018.1"/>
    <property type="match status" value="1"/>
</dbReference>
<dbReference type="NCBIfam" id="NF004837">
    <property type="entry name" value="PRK06187.1"/>
    <property type="match status" value="1"/>
</dbReference>
<dbReference type="GO" id="GO:0016874">
    <property type="term" value="F:ligase activity"/>
    <property type="evidence" value="ECO:0007669"/>
    <property type="project" value="UniProtKB-KW"/>
</dbReference>
<evidence type="ECO:0000256" key="4">
    <source>
        <dbReference type="ARBA" id="ARBA00023098"/>
    </source>
</evidence>
<dbReference type="STRING" id="207949.RED65_11304"/>
<dbReference type="EMBL" id="AAQH01000001">
    <property type="protein sequence ID" value="EAT13977.1"/>
    <property type="molecule type" value="Genomic_DNA"/>
</dbReference>
<dbReference type="HOGENOM" id="CLU_000022_59_5_6"/>
<reference evidence="7 8" key="1">
    <citation type="submission" date="2006-03" db="EMBL/GenBank/DDBJ databases">
        <authorList>
            <person name="Pinhassi J."/>
            <person name="Pedros-Alio C."/>
            <person name="Ferriera S."/>
            <person name="Johnson J."/>
            <person name="Kravitz S."/>
            <person name="Halpern A."/>
            <person name="Remington K."/>
            <person name="Beeson K."/>
            <person name="Tran B."/>
            <person name="Rogers Y.-H."/>
            <person name="Friedman R."/>
            <person name="Venter J.C."/>
        </authorList>
    </citation>
    <scope>NUCLEOTIDE SEQUENCE [LARGE SCALE GENOMIC DNA]</scope>
    <source>
        <strain evidence="7 8">RED65</strain>
    </source>
</reference>
<evidence type="ECO:0000256" key="2">
    <source>
        <dbReference type="ARBA" id="ARBA00022598"/>
    </source>
</evidence>
<evidence type="ECO:0000256" key="3">
    <source>
        <dbReference type="ARBA" id="ARBA00022832"/>
    </source>
</evidence>
<accession>Q1N5G5</accession>
<dbReference type="PANTHER" id="PTHR43859:SF4">
    <property type="entry name" value="BUTANOATE--COA LIGASE AAE1-RELATED"/>
    <property type="match status" value="1"/>
</dbReference>
<protein>
    <submittedName>
        <fullName evidence="7">Acyl-CoA synthase</fullName>
    </submittedName>
</protein>
<dbReference type="Gene3D" id="3.30.300.30">
    <property type="match status" value="1"/>
</dbReference>
<evidence type="ECO:0000256" key="1">
    <source>
        <dbReference type="ARBA" id="ARBA00006432"/>
    </source>
</evidence>
<dbReference type="InterPro" id="IPR045851">
    <property type="entry name" value="AMP-bd_C_sf"/>
</dbReference>
<dbReference type="PANTHER" id="PTHR43859">
    <property type="entry name" value="ACYL-ACTIVATING ENZYME"/>
    <property type="match status" value="1"/>
</dbReference>
<dbReference type="Gene3D" id="3.40.50.12780">
    <property type="entry name" value="N-terminal domain of ligase-like"/>
    <property type="match status" value="1"/>
</dbReference>
<dbReference type="Proteomes" id="UP000004263">
    <property type="component" value="Unassembled WGS sequence"/>
</dbReference>
<feature type="domain" description="AMP-dependent synthetase/ligase" evidence="5">
    <location>
        <begin position="18"/>
        <end position="400"/>
    </location>
</feature>
<dbReference type="OrthoDB" id="9803968at2"/>
<comment type="similarity">
    <text evidence="1">Belongs to the ATP-dependent AMP-binding enzyme family.</text>
</comment>
<dbReference type="InterPro" id="IPR042099">
    <property type="entry name" value="ANL_N_sf"/>
</dbReference>
<keyword evidence="3" id="KW-0276">Fatty acid metabolism</keyword>
<comment type="caution">
    <text evidence="7">The sequence shown here is derived from an EMBL/GenBank/DDBJ whole genome shotgun (WGS) entry which is preliminary data.</text>
</comment>
<dbReference type="SUPFAM" id="SSF56801">
    <property type="entry name" value="Acetyl-CoA synthetase-like"/>
    <property type="match status" value="1"/>
</dbReference>
<gene>
    <name evidence="7" type="ORF">RED65_11304</name>
</gene>
<organism evidence="7 8">
    <name type="scientific">Bermanella marisrubri</name>
    <dbReference type="NCBI Taxonomy" id="207949"/>
    <lineage>
        <taxon>Bacteria</taxon>
        <taxon>Pseudomonadati</taxon>
        <taxon>Pseudomonadota</taxon>
        <taxon>Gammaproteobacteria</taxon>
        <taxon>Oceanospirillales</taxon>
        <taxon>Oceanospirillaceae</taxon>
        <taxon>Bermanella</taxon>
    </lineage>
</organism>
<dbReference type="InterPro" id="IPR020845">
    <property type="entry name" value="AMP-binding_CS"/>
</dbReference>
<keyword evidence="2" id="KW-0436">Ligase</keyword>
<feature type="domain" description="AMP-binding enzyme C-terminal" evidence="6">
    <location>
        <begin position="449"/>
        <end position="524"/>
    </location>
</feature>
<name>Q1N5G5_9GAMM</name>
<dbReference type="AlphaFoldDB" id="Q1N5G5"/>
<evidence type="ECO:0000259" key="6">
    <source>
        <dbReference type="Pfam" id="PF13193"/>
    </source>
</evidence>